<keyword evidence="3" id="KW-1185">Reference proteome</keyword>
<evidence type="ECO:0000313" key="1">
    <source>
        <dbReference type="EMBL" id="CAI4019082.1"/>
    </source>
</evidence>
<dbReference type="Proteomes" id="UP001152797">
    <property type="component" value="Unassembled WGS sequence"/>
</dbReference>
<evidence type="ECO:0000313" key="2">
    <source>
        <dbReference type="EMBL" id="CAL4806394.1"/>
    </source>
</evidence>
<name>A0A9P1GQL3_9DINO</name>
<dbReference type="EMBL" id="CAMXCT020006731">
    <property type="protein sequence ID" value="CAL1172457.1"/>
    <property type="molecule type" value="Genomic_DNA"/>
</dbReference>
<organism evidence="1">
    <name type="scientific">Cladocopium goreaui</name>
    <dbReference type="NCBI Taxonomy" id="2562237"/>
    <lineage>
        <taxon>Eukaryota</taxon>
        <taxon>Sar</taxon>
        <taxon>Alveolata</taxon>
        <taxon>Dinophyceae</taxon>
        <taxon>Suessiales</taxon>
        <taxon>Symbiodiniaceae</taxon>
        <taxon>Cladocopium</taxon>
    </lineage>
</organism>
<proteinExistence type="predicted"/>
<protein>
    <submittedName>
        <fullName evidence="1">Uncharacterized protein</fullName>
    </submittedName>
</protein>
<dbReference type="EMBL" id="CAMXCT010006731">
    <property type="protein sequence ID" value="CAI4019082.1"/>
    <property type="molecule type" value="Genomic_DNA"/>
</dbReference>
<dbReference type="EMBL" id="CAMXCT030006731">
    <property type="protein sequence ID" value="CAL4806394.1"/>
    <property type="molecule type" value="Genomic_DNA"/>
</dbReference>
<dbReference type="AlphaFoldDB" id="A0A9P1GQL3"/>
<reference evidence="1" key="1">
    <citation type="submission" date="2022-10" db="EMBL/GenBank/DDBJ databases">
        <authorList>
            <person name="Chen Y."/>
            <person name="Dougan E. K."/>
            <person name="Chan C."/>
            <person name="Rhodes N."/>
            <person name="Thang M."/>
        </authorList>
    </citation>
    <scope>NUCLEOTIDE SEQUENCE</scope>
</reference>
<comment type="caution">
    <text evidence="1">The sequence shown here is derived from an EMBL/GenBank/DDBJ whole genome shotgun (WGS) entry which is preliminary data.</text>
</comment>
<dbReference type="OrthoDB" id="10643618at2759"/>
<evidence type="ECO:0000313" key="3">
    <source>
        <dbReference type="Proteomes" id="UP001152797"/>
    </source>
</evidence>
<reference evidence="2 3" key="2">
    <citation type="submission" date="2024-05" db="EMBL/GenBank/DDBJ databases">
        <authorList>
            <person name="Chen Y."/>
            <person name="Shah S."/>
            <person name="Dougan E. K."/>
            <person name="Thang M."/>
            <person name="Chan C."/>
        </authorList>
    </citation>
    <scope>NUCLEOTIDE SEQUENCE [LARGE SCALE GENOMIC DNA]</scope>
</reference>
<gene>
    <name evidence="1" type="ORF">C1SCF055_LOCUS43604</name>
</gene>
<sequence length="217" mass="24570">MGAGASAESKDIAGKLEEKELKEFLKNMDAETAMKLSKAMDAAGTKGDSMTRAIWLWGEDVAKDFIEETEIQTKVPEKLDGKMLLLGEGEWESEEDKEKVDKLLMKTAYRFAQDQCTSEKPFVPPAALKKRAVWYWDEKFVKEFFEEVFCDEYYEQGGGGSSEDKEKELKTVETPKCDGKKTLMATEGEKLDATAKEWLKTAIGRTTYLLMQDILLN</sequence>
<accession>A0A9P1GQL3</accession>